<gene>
    <name evidence="3" type="ORF">DPMN_128829</name>
</gene>
<comment type="caution">
    <text evidence="3">The sequence shown here is derived from an EMBL/GenBank/DDBJ whole genome shotgun (WGS) entry which is preliminary data.</text>
</comment>
<keyword evidence="4" id="KW-1185">Reference proteome</keyword>
<dbReference type="Proteomes" id="UP000828390">
    <property type="component" value="Unassembled WGS sequence"/>
</dbReference>
<dbReference type="EMBL" id="JAIWYP010000005">
    <property type="protein sequence ID" value="KAH3826902.1"/>
    <property type="molecule type" value="Genomic_DNA"/>
</dbReference>
<accession>A0A9D4H1Z5</accession>
<reference evidence="3" key="2">
    <citation type="submission" date="2020-11" db="EMBL/GenBank/DDBJ databases">
        <authorList>
            <person name="McCartney M.A."/>
            <person name="Auch B."/>
            <person name="Kono T."/>
            <person name="Mallez S."/>
            <person name="Becker A."/>
            <person name="Gohl D.M."/>
            <person name="Silverstein K.A.T."/>
            <person name="Koren S."/>
            <person name="Bechman K.B."/>
            <person name="Herman A."/>
            <person name="Abrahante J.E."/>
            <person name="Garbe J."/>
        </authorList>
    </citation>
    <scope>NUCLEOTIDE SEQUENCE</scope>
    <source>
        <strain evidence="3">Duluth1</strain>
        <tissue evidence="3">Whole animal</tissue>
    </source>
</reference>
<keyword evidence="2" id="KW-1133">Transmembrane helix</keyword>
<evidence type="ECO:0000256" key="1">
    <source>
        <dbReference type="SAM" id="MobiDB-lite"/>
    </source>
</evidence>
<evidence type="ECO:0000313" key="4">
    <source>
        <dbReference type="Proteomes" id="UP000828390"/>
    </source>
</evidence>
<sequence length="144" mass="16359">MARSGGHIVFALSVGLLVGWLVGWLVGIVMGPCIVEIDRIVIREVQYQLDVNWYRNEEVIGPPGLLMGPCIVQIDRIIIREVQYKFEVNWLKCNFGWVWSMRAWSPRIDCIVIREFQGSSAKSVGGVSGQDERTDRRTDGDNHN</sequence>
<keyword evidence="2" id="KW-0472">Membrane</keyword>
<dbReference type="AlphaFoldDB" id="A0A9D4H1Z5"/>
<feature type="transmembrane region" description="Helical" evidence="2">
    <location>
        <begin position="7"/>
        <end position="30"/>
    </location>
</feature>
<evidence type="ECO:0000256" key="2">
    <source>
        <dbReference type="SAM" id="Phobius"/>
    </source>
</evidence>
<protein>
    <submittedName>
        <fullName evidence="3">Uncharacterized protein</fullName>
    </submittedName>
</protein>
<feature type="compositionally biased region" description="Basic and acidic residues" evidence="1">
    <location>
        <begin position="130"/>
        <end position="144"/>
    </location>
</feature>
<keyword evidence="2" id="KW-0812">Transmembrane</keyword>
<evidence type="ECO:0000313" key="3">
    <source>
        <dbReference type="EMBL" id="KAH3826902.1"/>
    </source>
</evidence>
<organism evidence="3 4">
    <name type="scientific">Dreissena polymorpha</name>
    <name type="common">Zebra mussel</name>
    <name type="synonym">Mytilus polymorpha</name>
    <dbReference type="NCBI Taxonomy" id="45954"/>
    <lineage>
        <taxon>Eukaryota</taxon>
        <taxon>Metazoa</taxon>
        <taxon>Spiralia</taxon>
        <taxon>Lophotrochozoa</taxon>
        <taxon>Mollusca</taxon>
        <taxon>Bivalvia</taxon>
        <taxon>Autobranchia</taxon>
        <taxon>Heteroconchia</taxon>
        <taxon>Euheterodonta</taxon>
        <taxon>Imparidentia</taxon>
        <taxon>Neoheterodontei</taxon>
        <taxon>Myida</taxon>
        <taxon>Dreissenoidea</taxon>
        <taxon>Dreissenidae</taxon>
        <taxon>Dreissena</taxon>
    </lineage>
</organism>
<reference evidence="3" key="1">
    <citation type="journal article" date="2019" name="bioRxiv">
        <title>The Genome of the Zebra Mussel, Dreissena polymorpha: A Resource for Invasive Species Research.</title>
        <authorList>
            <person name="McCartney M.A."/>
            <person name="Auch B."/>
            <person name="Kono T."/>
            <person name="Mallez S."/>
            <person name="Zhang Y."/>
            <person name="Obille A."/>
            <person name="Becker A."/>
            <person name="Abrahante J.E."/>
            <person name="Garbe J."/>
            <person name="Badalamenti J.P."/>
            <person name="Herman A."/>
            <person name="Mangelson H."/>
            <person name="Liachko I."/>
            <person name="Sullivan S."/>
            <person name="Sone E.D."/>
            <person name="Koren S."/>
            <person name="Silverstein K.A.T."/>
            <person name="Beckman K.B."/>
            <person name="Gohl D.M."/>
        </authorList>
    </citation>
    <scope>NUCLEOTIDE SEQUENCE</scope>
    <source>
        <strain evidence="3">Duluth1</strain>
        <tissue evidence="3">Whole animal</tissue>
    </source>
</reference>
<feature type="region of interest" description="Disordered" evidence="1">
    <location>
        <begin position="121"/>
        <end position="144"/>
    </location>
</feature>
<proteinExistence type="predicted"/>
<name>A0A9D4H1Z5_DREPO</name>